<dbReference type="InterPro" id="IPR016142">
    <property type="entry name" value="Citrate_synth-like_lrg_a-sub"/>
</dbReference>
<dbReference type="Gene3D" id="1.10.1660.10">
    <property type="match status" value="1"/>
</dbReference>
<dbReference type="GO" id="GO:0006099">
    <property type="term" value="P:tricarboxylic acid cycle"/>
    <property type="evidence" value="ECO:0007669"/>
    <property type="project" value="UniProtKB-UniPathway"/>
</dbReference>
<comment type="caution">
    <text evidence="6">The sequence shown here is derived from an EMBL/GenBank/DDBJ whole genome shotgun (WGS) entry which is preliminary data.</text>
</comment>
<protein>
    <recommendedName>
        <fullName evidence="3">citrate synthase (unknown stereospecificity)</fullName>
        <ecNumber evidence="3">2.3.3.16</ecNumber>
    </recommendedName>
</protein>
<evidence type="ECO:0000256" key="3">
    <source>
        <dbReference type="ARBA" id="ARBA00012972"/>
    </source>
</evidence>
<dbReference type="PANTHER" id="PTHR11739:SF4">
    <property type="entry name" value="CITRATE SYNTHASE, PEROXISOMAL"/>
    <property type="match status" value="1"/>
</dbReference>
<evidence type="ECO:0000256" key="1">
    <source>
        <dbReference type="ARBA" id="ARBA00005163"/>
    </source>
</evidence>
<dbReference type="RefSeq" id="WP_156739408.1">
    <property type="nucleotide sequence ID" value="NZ_CACRYJ010000013.1"/>
</dbReference>
<name>A0A7M4DF56_9MICO</name>
<proteinExistence type="inferred from homology"/>
<comment type="similarity">
    <text evidence="2">Belongs to the citrate synthase family.</text>
</comment>
<dbReference type="InterPro" id="IPR036969">
    <property type="entry name" value="Citrate_synthase_sf"/>
</dbReference>
<dbReference type="PRINTS" id="PR00143">
    <property type="entry name" value="CITRTSNTHASE"/>
</dbReference>
<evidence type="ECO:0000313" key="6">
    <source>
        <dbReference type="EMBL" id="VZO35549.1"/>
    </source>
</evidence>
<dbReference type="Gene3D" id="1.10.230.10">
    <property type="entry name" value="Cytochrome P450-Terp, domain 2"/>
    <property type="match status" value="1"/>
</dbReference>
<dbReference type="UniPathway" id="UPA00223"/>
<keyword evidence="4 6" id="KW-0808">Transferase</keyword>
<feature type="domain" description="Helix-turn-helix" evidence="5">
    <location>
        <begin position="8"/>
        <end position="57"/>
    </location>
</feature>
<dbReference type="PANTHER" id="PTHR11739">
    <property type="entry name" value="CITRATE SYNTHASE"/>
    <property type="match status" value="1"/>
</dbReference>
<dbReference type="Proteomes" id="UP000419743">
    <property type="component" value="Unassembled WGS sequence"/>
</dbReference>
<dbReference type="InterPro" id="IPR016143">
    <property type="entry name" value="Citrate_synth-like_sm_a-sub"/>
</dbReference>
<dbReference type="Gene3D" id="1.10.580.10">
    <property type="entry name" value="Citrate Synthase, domain 1"/>
    <property type="match status" value="1"/>
</dbReference>
<dbReference type="SUPFAM" id="SSF48256">
    <property type="entry name" value="Citrate synthase"/>
    <property type="match status" value="1"/>
</dbReference>
<dbReference type="AlphaFoldDB" id="A0A7M4DF56"/>
<dbReference type="GO" id="GO:0005975">
    <property type="term" value="P:carbohydrate metabolic process"/>
    <property type="evidence" value="ECO:0007669"/>
    <property type="project" value="TreeGrafter"/>
</dbReference>
<sequence length="410" mass="42672">MSEPLPRLTTAQAAARLGVKPTTLYAYVSRGLIGSARAETGGGSTFDALDVEQLAATRRRGRAGAAPDHSRGRPLMVLDSPLTLIEDDELYYRGRRATDLARTGGLEAAIDLLWAQTAVAGGRSCHALPEVVGPARAAGDLLGPAARLIDRMQLSVVVAGSHDPLRTDLAPDAVHSAGRRLIATMVDALPDLGPAAPGSASVAQRLWPKLTASPSTPADLALLDATLVLCLDHDLATATLAARVAASARAHPYAAVASALSAFDSAMHGSAPSAATQMLRDGLDRAPERAIAAVAARGQGIPGFGHVLYRRTDPRAAFLLGRMSSMDRYAAAIRVTRELVAMVGPRTGRPVNVDLALAVLAVGAEMGDDAGQVIFAVARTAGWLAHVVDEYGQKPLRLRPESAYVGPRPG</sequence>
<accession>A0A7M4DF56</accession>
<dbReference type="Pfam" id="PF12728">
    <property type="entry name" value="HTH_17"/>
    <property type="match status" value="1"/>
</dbReference>
<evidence type="ECO:0000256" key="2">
    <source>
        <dbReference type="ARBA" id="ARBA00010566"/>
    </source>
</evidence>
<dbReference type="InterPro" id="IPR041657">
    <property type="entry name" value="HTH_17"/>
</dbReference>
<dbReference type="GO" id="GO:0036440">
    <property type="term" value="F:citrate synthase activity"/>
    <property type="evidence" value="ECO:0007669"/>
    <property type="project" value="UniProtKB-EC"/>
</dbReference>
<dbReference type="InterPro" id="IPR002020">
    <property type="entry name" value="Citrate_synthase"/>
</dbReference>
<dbReference type="EC" id="2.3.3.16" evidence="3"/>
<keyword evidence="6" id="KW-0012">Acyltransferase</keyword>
<dbReference type="EMBL" id="CACRYJ010000013">
    <property type="protein sequence ID" value="VZO35549.1"/>
    <property type="molecule type" value="Genomic_DNA"/>
</dbReference>
<dbReference type="GO" id="GO:0005829">
    <property type="term" value="C:cytosol"/>
    <property type="evidence" value="ECO:0007669"/>
    <property type="project" value="TreeGrafter"/>
</dbReference>
<dbReference type="SUPFAM" id="SSF46955">
    <property type="entry name" value="Putative DNA-binding domain"/>
    <property type="match status" value="1"/>
</dbReference>
<reference evidence="6 7" key="1">
    <citation type="submission" date="2019-11" db="EMBL/GenBank/DDBJ databases">
        <authorList>
            <person name="Criscuolo A."/>
        </authorList>
    </citation>
    <scope>NUCLEOTIDE SEQUENCE [LARGE SCALE GENOMIC DNA]</scope>
    <source>
        <strain evidence="6">CIP111667</strain>
    </source>
</reference>
<gene>
    <name evidence="6" type="primary">citZ_1</name>
    <name evidence="6" type="ORF">HALOF300_00747</name>
</gene>
<evidence type="ECO:0000256" key="4">
    <source>
        <dbReference type="ARBA" id="ARBA00022679"/>
    </source>
</evidence>
<dbReference type="Pfam" id="PF00285">
    <property type="entry name" value="Citrate_synt"/>
    <property type="match status" value="1"/>
</dbReference>
<keyword evidence="7" id="KW-1185">Reference proteome</keyword>
<organism evidence="6 7">
    <name type="scientific">Occultella aeris</name>
    <dbReference type="NCBI Taxonomy" id="2761496"/>
    <lineage>
        <taxon>Bacteria</taxon>
        <taxon>Bacillati</taxon>
        <taxon>Actinomycetota</taxon>
        <taxon>Actinomycetes</taxon>
        <taxon>Micrococcales</taxon>
        <taxon>Ruaniaceae</taxon>
        <taxon>Occultella</taxon>
    </lineage>
</organism>
<dbReference type="InterPro" id="IPR009061">
    <property type="entry name" value="DNA-bd_dom_put_sf"/>
</dbReference>
<evidence type="ECO:0000259" key="5">
    <source>
        <dbReference type="Pfam" id="PF12728"/>
    </source>
</evidence>
<comment type="pathway">
    <text evidence="1">Carbohydrate metabolism; tricarboxylic acid cycle.</text>
</comment>
<evidence type="ECO:0000313" key="7">
    <source>
        <dbReference type="Proteomes" id="UP000419743"/>
    </source>
</evidence>